<feature type="non-terminal residue" evidence="1">
    <location>
        <position position="1"/>
    </location>
</feature>
<sequence>SPFPALVTSNEAASDLQIPLISNVIQSAEQELERVQNAIQAFTIRATELKAFIRTHTATMSAVRCFPNKIMAEIFIRCVERNAPFDPSRNDQWVVARVCRLWRAVALNTPTLW</sequence>
<organism evidence="1 2">
    <name type="scientific">Roridomyces roridus</name>
    <dbReference type="NCBI Taxonomy" id="1738132"/>
    <lineage>
        <taxon>Eukaryota</taxon>
        <taxon>Fungi</taxon>
        <taxon>Dikarya</taxon>
        <taxon>Basidiomycota</taxon>
        <taxon>Agaricomycotina</taxon>
        <taxon>Agaricomycetes</taxon>
        <taxon>Agaricomycetidae</taxon>
        <taxon>Agaricales</taxon>
        <taxon>Marasmiineae</taxon>
        <taxon>Mycenaceae</taxon>
        <taxon>Roridomyces</taxon>
    </lineage>
</organism>
<keyword evidence="2" id="KW-1185">Reference proteome</keyword>
<dbReference type="EMBL" id="JARKIF010000001">
    <property type="protein sequence ID" value="KAJ7649855.1"/>
    <property type="molecule type" value="Genomic_DNA"/>
</dbReference>
<comment type="caution">
    <text evidence="1">The sequence shown here is derived from an EMBL/GenBank/DDBJ whole genome shotgun (WGS) entry which is preliminary data.</text>
</comment>
<evidence type="ECO:0000313" key="2">
    <source>
        <dbReference type="Proteomes" id="UP001221142"/>
    </source>
</evidence>
<name>A0AAD7CID7_9AGAR</name>
<evidence type="ECO:0000313" key="1">
    <source>
        <dbReference type="EMBL" id="KAJ7649855.1"/>
    </source>
</evidence>
<dbReference type="Proteomes" id="UP001221142">
    <property type="component" value="Unassembled WGS sequence"/>
</dbReference>
<gene>
    <name evidence="1" type="ORF">FB45DRAFT_708540</name>
</gene>
<dbReference type="AlphaFoldDB" id="A0AAD7CID7"/>
<protein>
    <recommendedName>
        <fullName evidence="3">F-box domain-containing protein</fullName>
    </recommendedName>
</protein>
<reference evidence="1" key="1">
    <citation type="submission" date="2023-03" db="EMBL/GenBank/DDBJ databases">
        <title>Massive genome expansion in bonnet fungi (Mycena s.s.) driven by repeated elements and novel gene families across ecological guilds.</title>
        <authorList>
            <consortium name="Lawrence Berkeley National Laboratory"/>
            <person name="Harder C.B."/>
            <person name="Miyauchi S."/>
            <person name="Viragh M."/>
            <person name="Kuo A."/>
            <person name="Thoen E."/>
            <person name="Andreopoulos B."/>
            <person name="Lu D."/>
            <person name="Skrede I."/>
            <person name="Drula E."/>
            <person name="Henrissat B."/>
            <person name="Morin E."/>
            <person name="Kohler A."/>
            <person name="Barry K."/>
            <person name="LaButti K."/>
            <person name="Morin E."/>
            <person name="Salamov A."/>
            <person name="Lipzen A."/>
            <person name="Mereny Z."/>
            <person name="Hegedus B."/>
            <person name="Baldrian P."/>
            <person name="Stursova M."/>
            <person name="Weitz H."/>
            <person name="Taylor A."/>
            <person name="Grigoriev I.V."/>
            <person name="Nagy L.G."/>
            <person name="Martin F."/>
            <person name="Kauserud H."/>
        </authorList>
    </citation>
    <scope>NUCLEOTIDE SEQUENCE</scope>
    <source>
        <strain evidence="1">9284</strain>
    </source>
</reference>
<proteinExistence type="predicted"/>
<accession>A0AAD7CID7</accession>
<feature type="non-terminal residue" evidence="1">
    <location>
        <position position="113"/>
    </location>
</feature>
<evidence type="ECO:0008006" key="3">
    <source>
        <dbReference type="Google" id="ProtNLM"/>
    </source>
</evidence>